<dbReference type="PANTHER" id="PTHR12840:SF1">
    <property type="entry name" value="NADH DEHYDROGENASE [UBIQUINONE] 1 BETA SUBCOMPLEX SUBUNIT 8, MITOCHONDRIAL"/>
    <property type="match status" value="1"/>
</dbReference>
<dbReference type="OrthoDB" id="2014058at2759"/>
<dbReference type="GO" id="GO:0005739">
    <property type="term" value="C:mitochondrion"/>
    <property type="evidence" value="ECO:0007669"/>
    <property type="project" value="InterPro"/>
</dbReference>
<comment type="caution">
    <text evidence="2">The sequence shown here is derived from an EMBL/GenBank/DDBJ whole genome shotgun (WGS) entry which is preliminary data.</text>
</comment>
<evidence type="ECO:0000313" key="3">
    <source>
        <dbReference type="Proteomes" id="UP000730481"/>
    </source>
</evidence>
<organism evidence="2 3">
    <name type="scientific">Fusarium beomiforme</name>
    <dbReference type="NCBI Taxonomy" id="44412"/>
    <lineage>
        <taxon>Eukaryota</taxon>
        <taxon>Fungi</taxon>
        <taxon>Dikarya</taxon>
        <taxon>Ascomycota</taxon>
        <taxon>Pezizomycotina</taxon>
        <taxon>Sordariomycetes</taxon>
        <taxon>Hypocreomycetidae</taxon>
        <taxon>Hypocreales</taxon>
        <taxon>Nectriaceae</taxon>
        <taxon>Fusarium</taxon>
        <taxon>Fusarium burgessii species complex</taxon>
    </lineage>
</organism>
<accession>A0A9P5AF96</accession>
<dbReference type="PANTHER" id="PTHR12840">
    <property type="entry name" value="NADH-UBIQUINONE OXIDOREDUCTASE ASHI SUBUNIT"/>
    <property type="match status" value="1"/>
</dbReference>
<evidence type="ECO:0000313" key="2">
    <source>
        <dbReference type="EMBL" id="KAF4337309.1"/>
    </source>
</evidence>
<evidence type="ECO:0000256" key="1">
    <source>
        <dbReference type="SAM" id="Phobius"/>
    </source>
</evidence>
<keyword evidence="1" id="KW-0812">Transmembrane</keyword>
<dbReference type="InterPro" id="IPR008699">
    <property type="entry name" value="NDUFB8"/>
</dbReference>
<reference evidence="2" key="2">
    <citation type="submission" date="2020-02" db="EMBL/GenBank/DDBJ databases">
        <title>Identification and distribution of gene clusters putatively required for synthesis of sphingolipid metabolism inhibitors in phylogenetically diverse species of the filamentous fungus Fusarium.</title>
        <authorList>
            <person name="Kim H.-S."/>
            <person name="Busman M."/>
            <person name="Brown D.W."/>
            <person name="Divon H."/>
            <person name="Uhlig S."/>
            <person name="Proctor R.H."/>
        </authorList>
    </citation>
    <scope>NUCLEOTIDE SEQUENCE</scope>
    <source>
        <strain evidence="2">NRRL 25174</strain>
    </source>
</reference>
<feature type="transmembrane region" description="Helical" evidence="1">
    <location>
        <begin position="162"/>
        <end position="183"/>
    </location>
</feature>
<keyword evidence="3" id="KW-1185">Reference proteome</keyword>
<keyword evidence="1" id="KW-0472">Membrane</keyword>
<protein>
    <submittedName>
        <fullName evidence="2">NADH dehydrogenase (Ubiquinone)</fullName>
    </submittedName>
</protein>
<proteinExistence type="predicted"/>
<name>A0A9P5AF96_9HYPO</name>
<sequence>MARTRRLMPEAPFSVENHHSLDWLKLQRASHHVTEQLVADSHSAEMLPQRIVRASALRSTMTAARRLPTIQRRTFLPDQYTDRKVIDAKYPEPPSLTEAEDPGMNGGYINPPRIKRQFRDPHANWWDPQERRNFGEPIHEDNDVLGIFSPWEYTWTTAGPGAIMVGTFIAVFMSVTGIVYLNYPDRPAYPREFEGGLERELGGPGATRARMEAHSILWQEQSITKHDINTFTSNPSITSTPLIFTPSFKMRYEDWDVLLFEGGSSIPIQEFKVACHAIQHAESMRPQDSLPTLTCFVPSLKIGAPFRVSIHSWKATRGVHILDITDHSTIETSLFIDGTLVASSSATGEVHFPLIMDKRGNESLEFPIFQQELLYQRHWSPADNLGRIKLIINQSFSCASPSNFLAGSFNNTVVFSFQHAPQEVLEGLQIAWPNPAMWSRQRQPLFARRGQAAPAHLNDTAFRMAFSGSASGYPNSPLNGSMSPHVLVPPPAIEESPYLLTSNVQSLNQPRERRPWNSSTFTDATRPMSFVQPQLHSPSIHGSTEFGRRTNTARLVFPPKRNSPKESFNLDVVERATKRARTNTPDSAKTVNHEQHISPLFGSPYQFVNLSEDII</sequence>
<dbReference type="EMBL" id="PVQB02000429">
    <property type="protein sequence ID" value="KAF4337309.1"/>
    <property type="molecule type" value="Genomic_DNA"/>
</dbReference>
<dbReference type="AlphaFoldDB" id="A0A9P5AF96"/>
<keyword evidence="1" id="KW-1133">Transmembrane helix</keyword>
<gene>
    <name evidence="2" type="ORF">FBEOM_8822</name>
</gene>
<dbReference type="Pfam" id="PF05821">
    <property type="entry name" value="NDUF_B8"/>
    <property type="match status" value="1"/>
</dbReference>
<reference evidence="2" key="1">
    <citation type="journal article" date="2017" name="Mycologia">
        <title>Fusarium algeriense, sp. nov., a novel toxigenic crown rot pathogen of durum wheat from Algeria is nested in the Fusarium burgessii species complex.</title>
        <authorList>
            <person name="Laraba I."/>
            <person name="Keddad A."/>
            <person name="Boureghda H."/>
            <person name="Abdallah N."/>
            <person name="Vaughan M.M."/>
            <person name="Proctor R.H."/>
            <person name="Busman M."/>
            <person name="O'Donnell K."/>
        </authorList>
    </citation>
    <scope>NUCLEOTIDE SEQUENCE</scope>
    <source>
        <strain evidence="2">NRRL 25174</strain>
    </source>
</reference>
<dbReference type="Proteomes" id="UP000730481">
    <property type="component" value="Unassembled WGS sequence"/>
</dbReference>